<proteinExistence type="predicted"/>
<evidence type="ECO:0000256" key="4">
    <source>
        <dbReference type="ARBA" id="ARBA00022989"/>
    </source>
</evidence>
<keyword evidence="4 6" id="KW-1133">Transmembrane helix</keyword>
<dbReference type="Pfam" id="PF06081">
    <property type="entry name" value="ArAE_1"/>
    <property type="match status" value="1"/>
</dbReference>
<name>A0A0H5DSI7_9BACT</name>
<sequence>MKLPAGKYEIFLENLQLHFALKIGVAATLGLFLGVGFSQILDRPDSLVSGMWAVVTAIVVVQGNLGSTYMAAWVRFLGTLIGTMMAGICTTLFGSNAISLGFSNFITVALCSVFQIKDSVRIASLTVTVLMVLWRLRPEISPWAFGFFRLMDSCLGILVAVVVTHTLFPLQATSKLKECLSLALAKIRLLYRECLYKEDLPSAEREEQMSLLIGQIEEHLKEARQTLEDSKTEIRTRSSVEDWSFFLDHTERAHEAVLDLLEIKKSPLSHFLNREFREKISKVVGEIDLSIEEIVSSLEEGNEQLKSDLPAALLTINDELFRFKEGSFNESKKIAELQNLFVFIYSLRSLGEELNKLKGRLNVIIR</sequence>
<dbReference type="InterPro" id="IPR010343">
    <property type="entry name" value="ArAE_1"/>
</dbReference>
<dbReference type="Proteomes" id="UP000220251">
    <property type="component" value="Unassembled WGS sequence"/>
</dbReference>
<comment type="subcellular location">
    <subcellularLocation>
        <location evidence="1">Cell membrane</location>
        <topology evidence="1">Multi-pass membrane protein</topology>
    </subcellularLocation>
</comment>
<evidence type="ECO:0000313" key="7">
    <source>
        <dbReference type="EMBL" id="CRX38744.1"/>
    </source>
</evidence>
<keyword evidence="8" id="KW-1185">Reference proteome</keyword>
<dbReference type="EMBL" id="CWGJ01000019">
    <property type="protein sequence ID" value="CRX38744.1"/>
    <property type="molecule type" value="Genomic_DNA"/>
</dbReference>
<gene>
    <name evidence="7" type="ORF">ELAC_1408</name>
</gene>
<dbReference type="RefSeq" id="WP_098038608.1">
    <property type="nucleotide sequence ID" value="NZ_CWGJ01000019.1"/>
</dbReference>
<protein>
    <submittedName>
        <fullName evidence="7">Conserved putative membrane protein</fullName>
    </submittedName>
</protein>
<evidence type="ECO:0000256" key="2">
    <source>
        <dbReference type="ARBA" id="ARBA00022475"/>
    </source>
</evidence>
<organism evidence="7 8">
    <name type="scientific">Estrella lausannensis</name>
    <dbReference type="NCBI Taxonomy" id="483423"/>
    <lineage>
        <taxon>Bacteria</taxon>
        <taxon>Pseudomonadati</taxon>
        <taxon>Chlamydiota</taxon>
        <taxon>Chlamydiia</taxon>
        <taxon>Parachlamydiales</taxon>
        <taxon>Candidatus Criblamydiaceae</taxon>
        <taxon>Estrella</taxon>
    </lineage>
</organism>
<keyword evidence="3 6" id="KW-0812">Transmembrane</keyword>
<dbReference type="AlphaFoldDB" id="A0A0H5DSI7"/>
<keyword evidence="2" id="KW-1003">Cell membrane</keyword>
<dbReference type="PANTHER" id="PTHR47804:SF3">
    <property type="entry name" value="PROTEIN BRE4"/>
    <property type="match status" value="1"/>
</dbReference>
<feature type="transmembrane region" description="Helical" evidence="6">
    <location>
        <begin position="20"/>
        <end position="41"/>
    </location>
</feature>
<keyword evidence="5 6" id="KW-0472">Membrane</keyword>
<feature type="transmembrane region" description="Helical" evidence="6">
    <location>
        <begin position="146"/>
        <end position="168"/>
    </location>
</feature>
<accession>A0A0H5DSI7</accession>
<evidence type="ECO:0000256" key="6">
    <source>
        <dbReference type="SAM" id="Phobius"/>
    </source>
</evidence>
<evidence type="ECO:0000313" key="8">
    <source>
        <dbReference type="Proteomes" id="UP000220251"/>
    </source>
</evidence>
<dbReference type="PANTHER" id="PTHR47804">
    <property type="entry name" value="60S RIBOSOMAL PROTEIN L19"/>
    <property type="match status" value="1"/>
</dbReference>
<dbReference type="GO" id="GO:0005886">
    <property type="term" value="C:plasma membrane"/>
    <property type="evidence" value="ECO:0007669"/>
    <property type="project" value="UniProtKB-SubCell"/>
</dbReference>
<dbReference type="OrthoDB" id="22025at2"/>
<evidence type="ECO:0000256" key="5">
    <source>
        <dbReference type="ARBA" id="ARBA00023136"/>
    </source>
</evidence>
<dbReference type="InterPro" id="IPR052430">
    <property type="entry name" value="IVT-Associated"/>
</dbReference>
<feature type="transmembrane region" description="Helical" evidence="6">
    <location>
        <begin position="47"/>
        <end position="65"/>
    </location>
</feature>
<evidence type="ECO:0000256" key="3">
    <source>
        <dbReference type="ARBA" id="ARBA00022692"/>
    </source>
</evidence>
<evidence type="ECO:0000256" key="1">
    <source>
        <dbReference type="ARBA" id="ARBA00004651"/>
    </source>
</evidence>
<reference evidence="8" key="1">
    <citation type="submission" date="2015-06" db="EMBL/GenBank/DDBJ databases">
        <authorList>
            <person name="Bertelli C."/>
        </authorList>
    </citation>
    <scope>NUCLEOTIDE SEQUENCE [LARGE SCALE GENOMIC DNA]</scope>
    <source>
        <strain evidence="8">CRIB-30</strain>
    </source>
</reference>